<feature type="domain" description="Alpha-carbonic anhydrase" evidence="7">
    <location>
        <begin position="1"/>
        <end position="97"/>
    </location>
</feature>
<dbReference type="InParanoid" id="B8C0V8"/>
<name>B8C0V8_THAPS</name>
<dbReference type="RefSeq" id="XP_002289134.1">
    <property type="nucleotide sequence ID" value="XM_002289098.1"/>
</dbReference>
<dbReference type="EMBL" id="CM000641">
    <property type="protein sequence ID" value="EED92671.1"/>
    <property type="molecule type" value="Genomic_DNA"/>
</dbReference>
<dbReference type="STRING" id="35128.B8C0V8"/>
<evidence type="ECO:0000256" key="4">
    <source>
        <dbReference type="ARBA" id="ARBA00022833"/>
    </source>
</evidence>
<accession>B8C0V8</accession>
<dbReference type="PANTHER" id="PTHR18952:SF265">
    <property type="entry name" value="CARBONIC ANHYDRASE"/>
    <property type="match status" value="1"/>
</dbReference>
<dbReference type="InterPro" id="IPR036398">
    <property type="entry name" value="CA_dom_sf"/>
</dbReference>
<evidence type="ECO:0000256" key="6">
    <source>
        <dbReference type="ARBA" id="ARBA00048348"/>
    </source>
</evidence>
<feature type="non-terminal residue" evidence="8">
    <location>
        <position position="1"/>
    </location>
</feature>
<proteinExistence type="inferred from homology"/>
<dbReference type="InterPro" id="IPR023561">
    <property type="entry name" value="Carbonic_anhydrase_a-class"/>
</dbReference>
<dbReference type="OMA" id="CTRNDYA"/>
<dbReference type="GO" id="GO:0008270">
    <property type="term" value="F:zinc ion binding"/>
    <property type="evidence" value="ECO:0007669"/>
    <property type="project" value="InterPro"/>
</dbReference>
<evidence type="ECO:0000313" key="8">
    <source>
        <dbReference type="EMBL" id="EED92671.1"/>
    </source>
</evidence>
<dbReference type="eggNOG" id="ENOG502TA6I">
    <property type="taxonomic scope" value="Eukaryota"/>
</dbReference>
<evidence type="ECO:0000256" key="3">
    <source>
        <dbReference type="ARBA" id="ARBA00022723"/>
    </source>
</evidence>
<dbReference type="Proteomes" id="UP000001449">
    <property type="component" value="Chromosome 4"/>
</dbReference>
<keyword evidence="5" id="KW-0456">Lyase</keyword>
<dbReference type="InterPro" id="IPR001148">
    <property type="entry name" value="CA_dom"/>
</dbReference>
<organism evidence="8 9">
    <name type="scientific">Thalassiosira pseudonana</name>
    <name type="common">Marine diatom</name>
    <name type="synonym">Cyclotella nana</name>
    <dbReference type="NCBI Taxonomy" id="35128"/>
    <lineage>
        <taxon>Eukaryota</taxon>
        <taxon>Sar</taxon>
        <taxon>Stramenopiles</taxon>
        <taxon>Ochrophyta</taxon>
        <taxon>Bacillariophyta</taxon>
        <taxon>Coscinodiscophyceae</taxon>
        <taxon>Thalassiosirophycidae</taxon>
        <taxon>Thalassiosirales</taxon>
        <taxon>Thalassiosiraceae</taxon>
        <taxon>Thalassiosira</taxon>
    </lineage>
</organism>
<evidence type="ECO:0000313" key="9">
    <source>
        <dbReference type="Proteomes" id="UP000001449"/>
    </source>
</evidence>
<comment type="similarity">
    <text evidence="1">Belongs to the alpha-carbonic anhydrase family.</text>
</comment>
<dbReference type="Gene3D" id="3.10.200.10">
    <property type="entry name" value="Alpha carbonic anhydrase"/>
    <property type="match status" value="1"/>
</dbReference>
<dbReference type="AlphaFoldDB" id="B8C0V8"/>
<dbReference type="PANTHER" id="PTHR18952">
    <property type="entry name" value="CARBONIC ANHYDRASE"/>
    <property type="match status" value="1"/>
</dbReference>
<keyword evidence="3" id="KW-0479">Metal-binding</keyword>
<evidence type="ECO:0000256" key="1">
    <source>
        <dbReference type="ARBA" id="ARBA00010718"/>
    </source>
</evidence>
<keyword evidence="9" id="KW-1185">Reference proteome</keyword>
<dbReference type="GO" id="GO:0004089">
    <property type="term" value="F:carbonate dehydratase activity"/>
    <property type="evidence" value="ECO:0007669"/>
    <property type="project" value="UniProtKB-EC"/>
</dbReference>
<reference evidence="8 9" key="2">
    <citation type="journal article" date="2008" name="Nature">
        <title>The Phaeodactylum genome reveals the evolutionary history of diatom genomes.</title>
        <authorList>
            <person name="Bowler C."/>
            <person name="Allen A.E."/>
            <person name="Badger J.H."/>
            <person name="Grimwood J."/>
            <person name="Jabbari K."/>
            <person name="Kuo A."/>
            <person name="Maheswari U."/>
            <person name="Martens C."/>
            <person name="Maumus F."/>
            <person name="Otillar R.P."/>
            <person name="Rayko E."/>
            <person name="Salamov A."/>
            <person name="Vandepoele K."/>
            <person name="Beszteri B."/>
            <person name="Gruber A."/>
            <person name="Heijde M."/>
            <person name="Katinka M."/>
            <person name="Mock T."/>
            <person name="Valentin K."/>
            <person name="Verret F."/>
            <person name="Berges J.A."/>
            <person name="Brownlee C."/>
            <person name="Cadoret J.P."/>
            <person name="Chiovitti A."/>
            <person name="Choi C.J."/>
            <person name="Coesel S."/>
            <person name="De Martino A."/>
            <person name="Detter J.C."/>
            <person name="Durkin C."/>
            <person name="Falciatore A."/>
            <person name="Fournet J."/>
            <person name="Haruta M."/>
            <person name="Huysman M.J."/>
            <person name="Jenkins B.D."/>
            <person name="Jiroutova K."/>
            <person name="Jorgensen R.E."/>
            <person name="Joubert Y."/>
            <person name="Kaplan A."/>
            <person name="Kroger N."/>
            <person name="Kroth P.G."/>
            <person name="La Roche J."/>
            <person name="Lindquist E."/>
            <person name="Lommer M."/>
            <person name="Martin-Jezequel V."/>
            <person name="Lopez P.J."/>
            <person name="Lucas S."/>
            <person name="Mangogna M."/>
            <person name="McGinnis K."/>
            <person name="Medlin L.K."/>
            <person name="Montsant A."/>
            <person name="Oudot-Le Secq M.P."/>
            <person name="Napoli C."/>
            <person name="Obornik M."/>
            <person name="Parker M.S."/>
            <person name="Petit J.L."/>
            <person name="Porcel B.M."/>
            <person name="Poulsen N."/>
            <person name="Robison M."/>
            <person name="Rychlewski L."/>
            <person name="Rynearson T.A."/>
            <person name="Schmutz J."/>
            <person name="Shapiro H."/>
            <person name="Siaut M."/>
            <person name="Stanley M."/>
            <person name="Sussman M.R."/>
            <person name="Taylor A.R."/>
            <person name="Vardi A."/>
            <person name="von Dassow P."/>
            <person name="Vyverman W."/>
            <person name="Willis A."/>
            <person name="Wyrwicz L.S."/>
            <person name="Rokhsar D.S."/>
            <person name="Weissenbach J."/>
            <person name="Armbrust E.V."/>
            <person name="Green B.R."/>
            <person name="Van de Peer Y."/>
            <person name="Grigoriev I.V."/>
        </authorList>
    </citation>
    <scope>NUCLEOTIDE SEQUENCE [LARGE SCALE GENOMIC DNA]</scope>
    <source>
        <strain evidence="8 9">CCMP1335</strain>
    </source>
</reference>
<evidence type="ECO:0000256" key="5">
    <source>
        <dbReference type="ARBA" id="ARBA00023239"/>
    </source>
</evidence>
<dbReference type="PROSITE" id="PS51144">
    <property type="entry name" value="ALPHA_CA_2"/>
    <property type="match status" value="1"/>
</dbReference>
<comment type="catalytic activity">
    <reaction evidence="6">
        <text>hydrogencarbonate + H(+) = CO2 + H2O</text>
        <dbReference type="Rhea" id="RHEA:10748"/>
        <dbReference type="ChEBI" id="CHEBI:15377"/>
        <dbReference type="ChEBI" id="CHEBI:15378"/>
        <dbReference type="ChEBI" id="CHEBI:16526"/>
        <dbReference type="ChEBI" id="CHEBI:17544"/>
        <dbReference type="EC" id="4.2.1.1"/>
    </reaction>
</comment>
<dbReference type="EC" id="4.2.1.1" evidence="2"/>
<protein>
    <recommendedName>
        <fullName evidence="2">carbonic anhydrase</fullName>
        <ecNumber evidence="2">4.2.1.1</ecNumber>
    </recommendedName>
</protein>
<evidence type="ECO:0000259" key="7">
    <source>
        <dbReference type="PROSITE" id="PS51144"/>
    </source>
</evidence>
<gene>
    <name evidence="8" type="ORF">THAPSDRAFT_262009</name>
</gene>
<sequence>LTKKTARDWVWDPLEPGYILHFWAYSGSTTEPPCFEGVNWRIFDVPMKISPGQYQQLQRLMFDHVDPDTCKLTSTHYNESNARPVQPYRGGANYRCRRSGYVSDKERKASGLRRGFKDPADWRGVDLLPWIEGEFPNV</sequence>
<dbReference type="SUPFAM" id="SSF51069">
    <property type="entry name" value="Carbonic anhydrase"/>
    <property type="match status" value="1"/>
</dbReference>
<dbReference type="PaxDb" id="35128-Thaps262009"/>
<dbReference type="KEGG" id="tps:THAPSDRAFT_262009"/>
<dbReference type="GeneID" id="7446728"/>
<reference evidence="8 9" key="1">
    <citation type="journal article" date="2004" name="Science">
        <title>The genome of the diatom Thalassiosira pseudonana: ecology, evolution, and metabolism.</title>
        <authorList>
            <person name="Armbrust E.V."/>
            <person name="Berges J.A."/>
            <person name="Bowler C."/>
            <person name="Green B.R."/>
            <person name="Martinez D."/>
            <person name="Putnam N.H."/>
            <person name="Zhou S."/>
            <person name="Allen A.E."/>
            <person name="Apt K.E."/>
            <person name="Bechner M."/>
            <person name="Brzezinski M.A."/>
            <person name="Chaal B.K."/>
            <person name="Chiovitti A."/>
            <person name="Davis A.K."/>
            <person name="Demarest M.S."/>
            <person name="Detter J.C."/>
            <person name="Glavina T."/>
            <person name="Goodstein D."/>
            <person name="Hadi M.Z."/>
            <person name="Hellsten U."/>
            <person name="Hildebrand M."/>
            <person name="Jenkins B.D."/>
            <person name="Jurka J."/>
            <person name="Kapitonov V.V."/>
            <person name="Kroger N."/>
            <person name="Lau W.W."/>
            <person name="Lane T.W."/>
            <person name="Larimer F.W."/>
            <person name="Lippmeier J.C."/>
            <person name="Lucas S."/>
            <person name="Medina M."/>
            <person name="Montsant A."/>
            <person name="Obornik M."/>
            <person name="Parker M.S."/>
            <person name="Palenik B."/>
            <person name="Pazour G.J."/>
            <person name="Richardson P.M."/>
            <person name="Rynearson T.A."/>
            <person name="Saito M.A."/>
            <person name="Schwartz D.C."/>
            <person name="Thamatrakoln K."/>
            <person name="Valentin K."/>
            <person name="Vardi A."/>
            <person name="Wilkerson F.P."/>
            <person name="Rokhsar D.S."/>
        </authorList>
    </citation>
    <scope>NUCLEOTIDE SEQUENCE [LARGE SCALE GENOMIC DNA]</scope>
    <source>
        <strain evidence="8 9">CCMP1335</strain>
    </source>
</reference>
<keyword evidence="4" id="KW-0862">Zinc</keyword>
<dbReference type="Pfam" id="PF00194">
    <property type="entry name" value="Carb_anhydrase"/>
    <property type="match status" value="1"/>
</dbReference>
<dbReference type="HOGENOM" id="CLU_1860586_0_0_1"/>
<evidence type="ECO:0000256" key="2">
    <source>
        <dbReference type="ARBA" id="ARBA00012925"/>
    </source>
</evidence>